<gene>
    <name evidence="1" type="ORF">N2K84_12540</name>
</gene>
<keyword evidence="2" id="KW-1185">Reference proteome</keyword>
<dbReference type="AlphaFoldDB" id="A0AA41Y7T6"/>
<comment type="caution">
    <text evidence="1">The sequence shown here is derived from an EMBL/GenBank/DDBJ whole genome shotgun (WGS) entry which is preliminary data.</text>
</comment>
<dbReference type="EMBL" id="JAPAAF010000018">
    <property type="protein sequence ID" value="MCW0483564.1"/>
    <property type="molecule type" value="Genomic_DNA"/>
</dbReference>
<dbReference type="Proteomes" id="UP001163821">
    <property type="component" value="Unassembled WGS sequence"/>
</dbReference>
<sequence length="178" mass="21637">MTSAESFFRHYSLSNKARFSEESCSDNEFLSDFLVFVPEVLADLQDNIDHRQIAEFYKNLIHLKFMVEYADDLNRYWYLLRAYSGGLKRLMDKQTVQHAMEVYLYYHHRYGARRIFKQENWFENKRWQFLDRLIDVEDSKGLAIFFEQVTDELSENFQIYKNSLLRFHREVKKIVDAN</sequence>
<evidence type="ECO:0000313" key="2">
    <source>
        <dbReference type="Proteomes" id="UP001163821"/>
    </source>
</evidence>
<evidence type="ECO:0000313" key="1">
    <source>
        <dbReference type="EMBL" id="MCW0483564.1"/>
    </source>
</evidence>
<organism evidence="1 2">
    <name type="scientific">Gaoshiqia sediminis</name>
    <dbReference type="NCBI Taxonomy" id="2986998"/>
    <lineage>
        <taxon>Bacteria</taxon>
        <taxon>Pseudomonadati</taxon>
        <taxon>Bacteroidota</taxon>
        <taxon>Bacteroidia</taxon>
        <taxon>Marinilabiliales</taxon>
        <taxon>Prolixibacteraceae</taxon>
        <taxon>Gaoshiqia</taxon>
    </lineage>
</organism>
<dbReference type="RefSeq" id="WP_282592165.1">
    <property type="nucleotide sequence ID" value="NZ_JAPAAF010000018.1"/>
</dbReference>
<accession>A0AA41Y7T6</accession>
<protein>
    <submittedName>
        <fullName evidence="1">Uncharacterized protein</fullName>
    </submittedName>
</protein>
<name>A0AA41Y7T6_9BACT</name>
<reference evidence="1" key="1">
    <citation type="submission" date="2022-10" db="EMBL/GenBank/DDBJ databases">
        <title>Gaoshiqiia sediminis gen. nov., sp. nov., isolated from coastal sediment.</title>
        <authorList>
            <person name="Yu W.X."/>
            <person name="Mu D.S."/>
            <person name="Du J.Z."/>
            <person name="Liang Y.Q."/>
        </authorList>
    </citation>
    <scope>NUCLEOTIDE SEQUENCE</scope>
    <source>
        <strain evidence="1">A06</strain>
    </source>
</reference>
<proteinExistence type="predicted"/>